<comment type="caution">
    <text evidence="1">The sequence shown here is derived from an EMBL/GenBank/DDBJ whole genome shotgun (WGS) entry which is preliminary data.</text>
</comment>
<proteinExistence type="predicted"/>
<organism evidence="1 2">
    <name type="scientific">Marasmius tenuissimus</name>
    <dbReference type="NCBI Taxonomy" id="585030"/>
    <lineage>
        <taxon>Eukaryota</taxon>
        <taxon>Fungi</taxon>
        <taxon>Dikarya</taxon>
        <taxon>Basidiomycota</taxon>
        <taxon>Agaricomycotina</taxon>
        <taxon>Agaricomycetes</taxon>
        <taxon>Agaricomycetidae</taxon>
        <taxon>Agaricales</taxon>
        <taxon>Marasmiineae</taxon>
        <taxon>Marasmiaceae</taxon>
        <taxon>Marasmius</taxon>
    </lineage>
</organism>
<name>A0ABR2ZAZ3_9AGAR</name>
<accession>A0ABR2ZAZ3</accession>
<reference evidence="1 2" key="1">
    <citation type="submission" date="2024-05" db="EMBL/GenBank/DDBJ databases">
        <title>A draft genome resource for the thread blight pathogen Marasmius tenuissimus strain MS-2.</title>
        <authorList>
            <person name="Yulfo-Soto G.E."/>
            <person name="Baruah I.K."/>
            <person name="Amoako-Attah I."/>
            <person name="Bukari Y."/>
            <person name="Meinhardt L.W."/>
            <person name="Bailey B.A."/>
            <person name="Cohen S.P."/>
        </authorList>
    </citation>
    <scope>NUCLEOTIDE SEQUENCE [LARGE SCALE GENOMIC DNA]</scope>
    <source>
        <strain evidence="1 2">MS-2</strain>
    </source>
</reference>
<sequence>MPVSERQLIQIRGQHEPHSLDNMLGSLPLDTWDEILSLVNEEDVKALVVSSIQLHNACIAHLHRSVVVISKRSLEAAANFWLRDAVGRLRGGGEYANQVKSVTLGDPELSNSSVKLDYDLLLRVVLPFVNTTTLIVMDRRMPWGVTRRLLHDWKKLLKVNIGYSFVDPTAPKIPTQMPSLTLRSVRHLSLIASPIWSIQSTSLVEALLEASLEFLKVDLTGFHAICNSYEFMMGLNDSPSSPLTRSLRSLIIINDTKRRKLNDIDYSNMLHFCGHATDMTILECLAGRFSLSFHKSPDDSSIAFEGVPRSLQGLLGNWHAMPSPSKIKRVSLRGNGDAFLTAVGAYWLDTSRPYTHLTALSILSISTRSLSVEYAELLGNWFPQLRRLQLVIKENIEGLELNDISAFIKAQLLSLPNLRFYHVFFEDSNQMRSTKEMMLFFGAIGLNRSTVRNVRFEHSRIWERTGQRLPPKRVGAAGQFDRLLRLGALFDRVYYRWRITAPQTGLYENASQLRALGRLRDSTSTTEDIQYLPSERFRNRKLVYKEGMYDFNDILV</sequence>
<dbReference type="EMBL" id="JBBXMP010000303">
    <property type="protein sequence ID" value="KAL0058525.1"/>
    <property type="molecule type" value="Genomic_DNA"/>
</dbReference>
<dbReference type="Proteomes" id="UP001437256">
    <property type="component" value="Unassembled WGS sequence"/>
</dbReference>
<gene>
    <name evidence="1" type="ORF">AAF712_014784</name>
</gene>
<protein>
    <recommendedName>
        <fullName evidence="3">F-box domain-containing protein</fullName>
    </recommendedName>
</protein>
<evidence type="ECO:0008006" key="3">
    <source>
        <dbReference type="Google" id="ProtNLM"/>
    </source>
</evidence>
<keyword evidence="2" id="KW-1185">Reference proteome</keyword>
<evidence type="ECO:0000313" key="1">
    <source>
        <dbReference type="EMBL" id="KAL0058525.1"/>
    </source>
</evidence>
<evidence type="ECO:0000313" key="2">
    <source>
        <dbReference type="Proteomes" id="UP001437256"/>
    </source>
</evidence>